<sequence length="109" mass="12068">MHELAITESILNQCLNEAKKHQAKTIKKINLLIGAATSIVPDCVQFYFDILKQKTIARDAILVIKTVPLVLRCSKCKTECKDLALPCDCDAGIEIVSGQELLIESLEIE</sequence>
<organism evidence="5">
    <name type="scientific">candidate division WOR-3 bacterium</name>
    <dbReference type="NCBI Taxonomy" id="2052148"/>
    <lineage>
        <taxon>Bacteria</taxon>
        <taxon>Bacteria division WOR-3</taxon>
    </lineage>
</organism>
<comment type="similarity">
    <text evidence="4">Belongs to the HypA/HybF family.</text>
</comment>
<feature type="binding site" evidence="4">
    <location>
        <position position="76"/>
    </location>
    <ligand>
        <name>Zn(2+)</name>
        <dbReference type="ChEBI" id="CHEBI:29105"/>
    </ligand>
</feature>
<evidence type="ECO:0000256" key="2">
    <source>
        <dbReference type="ARBA" id="ARBA00022723"/>
    </source>
</evidence>
<feature type="binding site" evidence="4">
    <location>
        <position position="87"/>
    </location>
    <ligand>
        <name>Zn(2+)</name>
        <dbReference type="ChEBI" id="CHEBI:29105"/>
    </ligand>
</feature>
<dbReference type="Pfam" id="PF01155">
    <property type="entry name" value="HypA"/>
    <property type="match status" value="1"/>
</dbReference>
<dbReference type="AlphaFoldDB" id="A0A7C6EDZ0"/>
<dbReference type="HAMAP" id="MF_00213">
    <property type="entry name" value="HypA_HybF"/>
    <property type="match status" value="1"/>
</dbReference>
<dbReference type="PIRSF" id="PIRSF004761">
    <property type="entry name" value="Hydrgn_mat_HypA"/>
    <property type="match status" value="1"/>
</dbReference>
<dbReference type="PANTHER" id="PTHR34535">
    <property type="entry name" value="HYDROGENASE MATURATION FACTOR HYPA"/>
    <property type="match status" value="1"/>
</dbReference>
<dbReference type="EMBL" id="DTLI01000196">
    <property type="protein sequence ID" value="HHS52820.1"/>
    <property type="molecule type" value="Genomic_DNA"/>
</dbReference>
<keyword evidence="2 4" id="KW-0479">Metal-binding</keyword>
<dbReference type="InterPro" id="IPR000688">
    <property type="entry name" value="HypA/HybF"/>
</dbReference>
<evidence type="ECO:0000313" key="5">
    <source>
        <dbReference type="EMBL" id="HHS52820.1"/>
    </source>
</evidence>
<evidence type="ECO:0000256" key="4">
    <source>
        <dbReference type="HAMAP-Rule" id="MF_00213"/>
    </source>
</evidence>
<feature type="binding site" evidence="4">
    <location>
        <position position="89"/>
    </location>
    <ligand>
        <name>Zn(2+)</name>
        <dbReference type="ChEBI" id="CHEBI:29105"/>
    </ligand>
</feature>
<name>A0A7C6EDZ0_UNCW3</name>
<dbReference type="Gene3D" id="3.30.2320.80">
    <property type="match status" value="1"/>
</dbReference>
<dbReference type="GO" id="GO:0051604">
    <property type="term" value="P:protein maturation"/>
    <property type="evidence" value="ECO:0007669"/>
    <property type="project" value="InterPro"/>
</dbReference>
<comment type="caution">
    <text evidence="5">The sequence shown here is derived from an EMBL/GenBank/DDBJ whole genome shotgun (WGS) entry which is preliminary data.</text>
</comment>
<accession>A0A7C6EDZ0</accession>
<keyword evidence="3 4" id="KW-0862">Zinc</keyword>
<gene>
    <name evidence="4" type="primary">hypA</name>
    <name evidence="5" type="ORF">ENW73_08210</name>
</gene>
<dbReference type="GO" id="GO:0016151">
    <property type="term" value="F:nickel cation binding"/>
    <property type="evidence" value="ECO:0007669"/>
    <property type="project" value="UniProtKB-UniRule"/>
</dbReference>
<proteinExistence type="inferred from homology"/>
<evidence type="ECO:0000256" key="3">
    <source>
        <dbReference type="ARBA" id="ARBA00022833"/>
    </source>
</evidence>
<feature type="binding site" evidence="4">
    <location>
        <position position="73"/>
    </location>
    <ligand>
        <name>Zn(2+)</name>
        <dbReference type="ChEBI" id="CHEBI:29105"/>
    </ligand>
</feature>
<dbReference type="PANTHER" id="PTHR34535:SF3">
    <property type="entry name" value="HYDROGENASE MATURATION FACTOR HYPA"/>
    <property type="match status" value="1"/>
</dbReference>
<feature type="binding site" evidence="4">
    <location>
        <position position="2"/>
    </location>
    <ligand>
        <name>Ni(2+)</name>
        <dbReference type="ChEBI" id="CHEBI:49786"/>
    </ligand>
</feature>
<keyword evidence="1 4" id="KW-0533">Nickel</keyword>
<protein>
    <recommendedName>
        <fullName evidence="4">Hydrogenase maturation factor HypA</fullName>
    </recommendedName>
</protein>
<dbReference type="GO" id="GO:0008270">
    <property type="term" value="F:zinc ion binding"/>
    <property type="evidence" value="ECO:0007669"/>
    <property type="project" value="UniProtKB-UniRule"/>
</dbReference>
<comment type="function">
    <text evidence="4">Involved in the maturation of [NiFe] hydrogenases. Required for nickel insertion into the metal center of the hydrogenase.</text>
</comment>
<evidence type="ECO:0000256" key="1">
    <source>
        <dbReference type="ARBA" id="ARBA00022596"/>
    </source>
</evidence>
<reference evidence="5" key="1">
    <citation type="journal article" date="2020" name="mSystems">
        <title>Genome- and Community-Level Interaction Insights into Carbon Utilization and Element Cycling Functions of Hydrothermarchaeota in Hydrothermal Sediment.</title>
        <authorList>
            <person name="Zhou Z."/>
            <person name="Liu Y."/>
            <person name="Xu W."/>
            <person name="Pan J."/>
            <person name="Luo Z.H."/>
            <person name="Li M."/>
        </authorList>
    </citation>
    <scope>NUCLEOTIDE SEQUENCE [LARGE SCALE GENOMIC DNA]</scope>
    <source>
        <strain evidence="5">SpSt-876</strain>
    </source>
</reference>